<feature type="compositionally biased region" description="Pro residues" evidence="1">
    <location>
        <begin position="68"/>
        <end position="91"/>
    </location>
</feature>
<feature type="compositionally biased region" description="Low complexity" evidence="1">
    <location>
        <begin position="112"/>
        <end position="131"/>
    </location>
</feature>
<comment type="caution">
    <text evidence="2">The sequence shown here is derived from an EMBL/GenBank/DDBJ whole genome shotgun (WGS) entry which is preliminary data.</text>
</comment>
<name>A0A365UC45_9RHOB</name>
<protein>
    <recommendedName>
        <fullName evidence="4">Cell division and transport-associated protein TolA</fullName>
    </recommendedName>
</protein>
<evidence type="ECO:0000256" key="1">
    <source>
        <dbReference type="SAM" id="MobiDB-lite"/>
    </source>
</evidence>
<gene>
    <name evidence="2" type="ORF">DRV85_04035</name>
</gene>
<dbReference type="AlphaFoldDB" id="A0A365UC45"/>
<feature type="region of interest" description="Disordered" evidence="1">
    <location>
        <begin position="51"/>
        <end position="255"/>
    </location>
</feature>
<sequence>MHVGHYISGAGHLLLLGWAFLGGAFESEPLPMEVAEVTLVSGEDYAALVAPETTPEVSPGVTELETPSPAPDAPAPETPEAEAPPPRPAPPETAAEPSPDETPAPPEPLTPAPEVATPDAAPELAPPADSAVLLPEDSPRPQPRPADRVAPTPAPPPPPEAETAPDPVPSAEPSPEAAPEPEPTPEAAAPEEAAPEIVTEAEDSPGGAPLASLRPQTRPARPAPAAQPATPETAEADEAPEPERPLTEADREATQEAVDQLLSEALGGGESAPSAGAPPLSLGERDALRVAVQNCWVVDVGSQAANVTVVLGMEMNPDGTVVDGSLNLISAEGGSGRAVETAFQAARRAVLRCEQGGYDLPEEKYEHWQRIEMVFDPSEMRLR</sequence>
<evidence type="ECO:0000313" key="2">
    <source>
        <dbReference type="EMBL" id="RBI86608.1"/>
    </source>
</evidence>
<feature type="compositionally biased region" description="Pro residues" evidence="1">
    <location>
        <begin position="100"/>
        <end position="111"/>
    </location>
</feature>
<accession>A0A365UC45</accession>
<dbReference type="Proteomes" id="UP000253370">
    <property type="component" value="Unassembled WGS sequence"/>
</dbReference>
<dbReference type="EMBL" id="QNTQ01000004">
    <property type="protein sequence ID" value="RBI86608.1"/>
    <property type="molecule type" value="Genomic_DNA"/>
</dbReference>
<organism evidence="2 3">
    <name type="scientific">Rhodosalinus halophilus</name>
    <dbReference type="NCBI Taxonomy" id="2259333"/>
    <lineage>
        <taxon>Bacteria</taxon>
        <taxon>Pseudomonadati</taxon>
        <taxon>Pseudomonadota</taxon>
        <taxon>Alphaproteobacteria</taxon>
        <taxon>Rhodobacterales</taxon>
        <taxon>Paracoccaceae</taxon>
        <taxon>Rhodosalinus</taxon>
    </lineage>
</organism>
<proteinExistence type="predicted"/>
<keyword evidence="3" id="KW-1185">Reference proteome</keyword>
<evidence type="ECO:0008006" key="4">
    <source>
        <dbReference type="Google" id="ProtNLM"/>
    </source>
</evidence>
<feature type="compositionally biased region" description="Low complexity" evidence="1">
    <location>
        <begin position="185"/>
        <end position="198"/>
    </location>
</feature>
<dbReference type="RefSeq" id="WP_113288158.1">
    <property type="nucleotide sequence ID" value="NZ_QNTQ01000004.1"/>
</dbReference>
<feature type="compositionally biased region" description="Basic and acidic residues" evidence="1">
    <location>
        <begin position="241"/>
        <end position="254"/>
    </location>
</feature>
<feature type="compositionally biased region" description="Low complexity" evidence="1">
    <location>
        <begin position="214"/>
        <end position="233"/>
    </location>
</feature>
<reference evidence="2 3" key="1">
    <citation type="submission" date="2018-07" db="EMBL/GenBank/DDBJ databases">
        <title>Rhodosalinus sp. strain E84T genomic sequence and assembly.</title>
        <authorList>
            <person name="Liu Z.-W."/>
            <person name="Lu D.-C."/>
        </authorList>
    </citation>
    <scope>NUCLEOTIDE SEQUENCE [LARGE SCALE GENOMIC DNA]</scope>
    <source>
        <strain evidence="2 3">E84</strain>
    </source>
</reference>
<evidence type="ECO:0000313" key="3">
    <source>
        <dbReference type="Proteomes" id="UP000253370"/>
    </source>
</evidence>
<feature type="compositionally biased region" description="Pro residues" evidence="1">
    <location>
        <begin position="152"/>
        <end position="184"/>
    </location>
</feature>
<dbReference type="OrthoDB" id="7161229at2"/>
<dbReference type="Gene3D" id="3.30.1150.10">
    <property type="match status" value="1"/>
</dbReference>